<evidence type="ECO:0000256" key="3">
    <source>
        <dbReference type="ARBA" id="ARBA00022737"/>
    </source>
</evidence>
<name>A0ABV7GSH5_9RHOB</name>
<keyword evidence="4 5" id="KW-0012">Acyltransferase</keyword>
<dbReference type="PANTHER" id="PTHR23416">
    <property type="entry name" value="SIALIC ACID SYNTHASE-RELATED"/>
    <property type="match status" value="1"/>
</dbReference>
<dbReference type="InterPro" id="IPR001451">
    <property type="entry name" value="Hexapep"/>
</dbReference>
<evidence type="ECO:0000256" key="4">
    <source>
        <dbReference type="ARBA" id="ARBA00023315"/>
    </source>
</evidence>
<dbReference type="Pfam" id="PF00132">
    <property type="entry name" value="Hexapep"/>
    <property type="match status" value="1"/>
</dbReference>
<protein>
    <submittedName>
        <fullName evidence="5">Sugar O-acetyltransferase</fullName>
        <ecNumber evidence="5">2.3.1.-</ecNumber>
    </submittedName>
</protein>
<dbReference type="RefSeq" id="WP_275633519.1">
    <property type="nucleotide sequence ID" value="NZ_JARGYD010000005.1"/>
</dbReference>
<gene>
    <name evidence="5" type="ORF">ACFOGP_08425</name>
</gene>
<evidence type="ECO:0000313" key="5">
    <source>
        <dbReference type="EMBL" id="MFC3142732.1"/>
    </source>
</evidence>
<dbReference type="Gene3D" id="2.160.10.10">
    <property type="entry name" value="Hexapeptide repeat proteins"/>
    <property type="match status" value="1"/>
</dbReference>
<dbReference type="InterPro" id="IPR018357">
    <property type="entry name" value="Hexapep_transf_CS"/>
</dbReference>
<sequence>MTNALPGVEDGAWYSCLTDELEALRAKARRAVHEHSSMDPGQRGACGPRLRGLLGALGDNAMIEAPFHCAYGVNIHIGDGVYLNAFCTVLDTARVEIGARSLLGPGVHIYCADHHHDAAKRAEGLERALPVTIGADVWIGGRAVILPGVTIGDGALVAAGAVVSRDVPANGKVAGVPARPI</sequence>
<organism evidence="5 6">
    <name type="scientific">Psychromarinibacter halotolerans</name>
    <dbReference type="NCBI Taxonomy" id="1775175"/>
    <lineage>
        <taxon>Bacteria</taxon>
        <taxon>Pseudomonadati</taxon>
        <taxon>Pseudomonadota</taxon>
        <taxon>Alphaproteobacteria</taxon>
        <taxon>Rhodobacterales</taxon>
        <taxon>Paracoccaceae</taxon>
        <taxon>Psychromarinibacter</taxon>
    </lineage>
</organism>
<accession>A0ABV7GSH5</accession>
<dbReference type="PROSITE" id="PS00101">
    <property type="entry name" value="HEXAPEP_TRANSFERASES"/>
    <property type="match status" value="1"/>
</dbReference>
<dbReference type="PANTHER" id="PTHR23416:SF23">
    <property type="entry name" value="ACETYLTRANSFERASE C18B11.09C-RELATED"/>
    <property type="match status" value="1"/>
</dbReference>
<dbReference type="SUPFAM" id="SSF51161">
    <property type="entry name" value="Trimeric LpxA-like enzymes"/>
    <property type="match status" value="1"/>
</dbReference>
<keyword evidence="2 5" id="KW-0808">Transferase</keyword>
<dbReference type="InterPro" id="IPR011004">
    <property type="entry name" value="Trimer_LpxA-like_sf"/>
</dbReference>
<evidence type="ECO:0000256" key="1">
    <source>
        <dbReference type="ARBA" id="ARBA00007274"/>
    </source>
</evidence>
<reference evidence="6" key="1">
    <citation type="journal article" date="2019" name="Int. J. Syst. Evol. Microbiol.">
        <title>The Global Catalogue of Microorganisms (GCM) 10K type strain sequencing project: providing services to taxonomists for standard genome sequencing and annotation.</title>
        <authorList>
            <consortium name="The Broad Institute Genomics Platform"/>
            <consortium name="The Broad Institute Genome Sequencing Center for Infectious Disease"/>
            <person name="Wu L."/>
            <person name="Ma J."/>
        </authorList>
    </citation>
    <scope>NUCLEOTIDE SEQUENCE [LARGE SCALE GENOMIC DNA]</scope>
    <source>
        <strain evidence="6">KCTC 52366</strain>
    </source>
</reference>
<dbReference type="GO" id="GO:0016746">
    <property type="term" value="F:acyltransferase activity"/>
    <property type="evidence" value="ECO:0007669"/>
    <property type="project" value="UniProtKB-KW"/>
</dbReference>
<dbReference type="InterPro" id="IPR051159">
    <property type="entry name" value="Hexapeptide_acetyltransf"/>
</dbReference>
<dbReference type="EMBL" id="JBHRTB010000010">
    <property type="protein sequence ID" value="MFC3142732.1"/>
    <property type="molecule type" value="Genomic_DNA"/>
</dbReference>
<proteinExistence type="inferred from homology"/>
<evidence type="ECO:0000313" key="6">
    <source>
        <dbReference type="Proteomes" id="UP001595632"/>
    </source>
</evidence>
<dbReference type="Proteomes" id="UP001595632">
    <property type="component" value="Unassembled WGS sequence"/>
</dbReference>
<comment type="similarity">
    <text evidence="1">Belongs to the transferase hexapeptide repeat family.</text>
</comment>
<dbReference type="EC" id="2.3.1.-" evidence="5"/>
<dbReference type="CDD" id="cd03357">
    <property type="entry name" value="LbH_MAT_GAT"/>
    <property type="match status" value="1"/>
</dbReference>
<keyword evidence="3" id="KW-0677">Repeat</keyword>
<evidence type="ECO:0000256" key="2">
    <source>
        <dbReference type="ARBA" id="ARBA00022679"/>
    </source>
</evidence>
<keyword evidence="6" id="KW-1185">Reference proteome</keyword>
<comment type="caution">
    <text evidence="5">The sequence shown here is derived from an EMBL/GenBank/DDBJ whole genome shotgun (WGS) entry which is preliminary data.</text>
</comment>